<comment type="caution">
    <text evidence="8">The sequence shown here is derived from an EMBL/GenBank/DDBJ whole genome shotgun (WGS) entry which is preliminary data.</text>
</comment>
<sequence>MKYEFLFPELGEGLIEGFIVAYLVKEGERVVEDQPIVEVQTDKVTTVLPSPIEGVIDKLPYNPGDVIHVNDVIIVINQRKGDESDGFKHEWLNEDVSKDSQHLLNDFGINLGTYPSTATDNSNDDTIVKLTSMRKEIANIVTKSAQTIPHVTAYAEADITNLLLYKEKLKMNQGLSLTLTPVFVKALSQTLKQHPLFNSNEINGSLKLFSAHNIGIAVDTNDGVVIPNVKQVNEKPLDALSNEITDLIDRARSKKLSFTDTREGTITISNVGAIGGGFATPIIFCPQVAIIALYRADKKVVVTENDELVIRKMLPITLTFDHRFFDGADGLRFINTFKTNLENHYEEYFS</sequence>
<evidence type="ECO:0000256" key="5">
    <source>
        <dbReference type="ARBA" id="ARBA00023315"/>
    </source>
</evidence>
<dbReference type="Proteomes" id="UP000318102">
    <property type="component" value="Unassembled WGS sequence"/>
</dbReference>
<dbReference type="PROSITE" id="PS00189">
    <property type="entry name" value="LIPOYL"/>
    <property type="match status" value="1"/>
</dbReference>
<dbReference type="SUPFAM" id="SSF52777">
    <property type="entry name" value="CoA-dependent acyltransferases"/>
    <property type="match status" value="1"/>
</dbReference>
<dbReference type="InterPro" id="IPR001078">
    <property type="entry name" value="2-oxoacid_DH_actylTfrase"/>
</dbReference>
<reference evidence="8 9" key="1">
    <citation type="submission" date="2019-07" db="EMBL/GenBank/DDBJ databases">
        <authorList>
            <person name="Kim J."/>
        </authorList>
    </citation>
    <scope>NUCLEOTIDE SEQUENCE [LARGE SCALE GENOMIC DNA]</scope>
    <source>
        <strain evidence="8 9">N4</strain>
    </source>
</reference>
<dbReference type="GO" id="GO:0031405">
    <property type="term" value="F:lipoic acid binding"/>
    <property type="evidence" value="ECO:0007669"/>
    <property type="project" value="TreeGrafter"/>
</dbReference>
<dbReference type="OrthoDB" id="9805770at2"/>
<comment type="similarity">
    <text evidence="2 6">Belongs to the 2-oxoacid dehydrogenase family.</text>
</comment>
<dbReference type="GO" id="GO:0005737">
    <property type="term" value="C:cytoplasm"/>
    <property type="evidence" value="ECO:0007669"/>
    <property type="project" value="TreeGrafter"/>
</dbReference>
<dbReference type="Gene3D" id="2.40.50.100">
    <property type="match status" value="1"/>
</dbReference>
<evidence type="ECO:0000256" key="1">
    <source>
        <dbReference type="ARBA" id="ARBA00001938"/>
    </source>
</evidence>
<dbReference type="InterPro" id="IPR011053">
    <property type="entry name" value="Single_hybrid_motif"/>
</dbReference>
<dbReference type="EMBL" id="VNJK01000001">
    <property type="protein sequence ID" value="TVX93379.1"/>
    <property type="molecule type" value="Genomic_DNA"/>
</dbReference>
<keyword evidence="3 6" id="KW-0808">Transferase</keyword>
<evidence type="ECO:0000256" key="3">
    <source>
        <dbReference type="ARBA" id="ARBA00022679"/>
    </source>
</evidence>
<dbReference type="PANTHER" id="PTHR43178:SF5">
    <property type="entry name" value="LIPOAMIDE ACYLTRANSFERASE COMPONENT OF BRANCHED-CHAIN ALPHA-KETO ACID DEHYDROGENASE COMPLEX, MITOCHONDRIAL"/>
    <property type="match status" value="1"/>
</dbReference>
<dbReference type="CDD" id="cd06849">
    <property type="entry name" value="lipoyl_domain"/>
    <property type="match status" value="1"/>
</dbReference>
<name>A0A559J0G3_9BACL</name>
<organism evidence="8 9">
    <name type="scientific">Paenibacillus agilis</name>
    <dbReference type="NCBI Taxonomy" id="3020863"/>
    <lineage>
        <taxon>Bacteria</taxon>
        <taxon>Bacillati</taxon>
        <taxon>Bacillota</taxon>
        <taxon>Bacilli</taxon>
        <taxon>Bacillales</taxon>
        <taxon>Paenibacillaceae</taxon>
        <taxon>Paenibacillus</taxon>
    </lineage>
</organism>
<keyword evidence="9" id="KW-1185">Reference proteome</keyword>
<evidence type="ECO:0000256" key="2">
    <source>
        <dbReference type="ARBA" id="ARBA00007317"/>
    </source>
</evidence>
<evidence type="ECO:0000256" key="6">
    <source>
        <dbReference type="RuleBase" id="RU003423"/>
    </source>
</evidence>
<accession>A0A559J0G3</accession>
<protein>
    <recommendedName>
        <fullName evidence="6">Dihydrolipoamide acetyltransferase component of pyruvate dehydrogenase complex</fullName>
        <ecNumber evidence="6">2.3.1.-</ecNumber>
    </recommendedName>
</protein>
<evidence type="ECO:0000313" key="8">
    <source>
        <dbReference type="EMBL" id="TVX93379.1"/>
    </source>
</evidence>
<dbReference type="Gene3D" id="3.30.559.10">
    <property type="entry name" value="Chloramphenicol acetyltransferase-like domain"/>
    <property type="match status" value="1"/>
</dbReference>
<evidence type="ECO:0000256" key="4">
    <source>
        <dbReference type="ARBA" id="ARBA00022823"/>
    </source>
</evidence>
<gene>
    <name evidence="8" type="ORF">FPZ44_10130</name>
</gene>
<keyword evidence="5 6" id="KW-0012">Acyltransferase</keyword>
<evidence type="ECO:0000313" key="9">
    <source>
        <dbReference type="Proteomes" id="UP000318102"/>
    </source>
</evidence>
<dbReference type="SUPFAM" id="SSF51230">
    <property type="entry name" value="Single hybrid motif"/>
    <property type="match status" value="1"/>
</dbReference>
<dbReference type="InterPro" id="IPR000089">
    <property type="entry name" value="Biotin_lipoyl"/>
</dbReference>
<dbReference type="Pfam" id="PF00198">
    <property type="entry name" value="2-oxoacid_dh"/>
    <property type="match status" value="1"/>
</dbReference>
<feature type="domain" description="Lipoyl-binding" evidence="7">
    <location>
        <begin position="2"/>
        <end position="77"/>
    </location>
</feature>
<proteinExistence type="inferred from homology"/>
<dbReference type="Pfam" id="PF00364">
    <property type="entry name" value="Biotin_lipoyl"/>
    <property type="match status" value="1"/>
</dbReference>
<comment type="cofactor">
    <cofactor evidence="1 6">
        <name>(R)-lipoate</name>
        <dbReference type="ChEBI" id="CHEBI:83088"/>
    </cofactor>
</comment>
<dbReference type="InterPro" id="IPR003016">
    <property type="entry name" value="2-oxoA_DH_lipoyl-BS"/>
</dbReference>
<dbReference type="GO" id="GO:0016407">
    <property type="term" value="F:acetyltransferase activity"/>
    <property type="evidence" value="ECO:0007669"/>
    <property type="project" value="TreeGrafter"/>
</dbReference>
<dbReference type="PANTHER" id="PTHR43178">
    <property type="entry name" value="DIHYDROLIPOAMIDE ACETYLTRANSFERASE COMPONENT OF PYRUVATE DEHYDROGENASE COMPLEX"/>
    <property type="match status" value="1"/>
</dbReference>
<dbReference type="EC" id="2.3.1.-" evidence="6"/>
<dbReference type="AlphaFoldDB" id="A0A559J0G3"/>
<keyword evidence="4 6" id="KW-0450">Lipoyl</keyword>
<dbReference type="InterPro" id="IPR050743">
    <property type="entry name" value="2-oxoacid_DH_E2_comp"/>
</dbReference>
<dbReference type="InterPro" id="IPR023213">
    <property type="entry name" value="CAT-like_dom_sf"/>
</dbReference>
<dbReference type="RefSeq" id="WP_144989804.1">
    <property type="nucleotide sequence ID" value="NZ_VNJK01000001.1"/>
</dbReference>
<evidence type="ECO:0000259" key="7">
    <source>
        <dbReference type="PROSITE" id="PS50968"/>
    </source>
</evidence>
<dbReference type="PROSITE" id="PS50968">
    <property type="entry name" value="BIOTINYL_LIPOYL"/>
    <property type="match status" value="1"/>
</dbReference>